<keyword evidence="1" id="KW-0597">Phosphoprotein</keyword>
<dbReference type="AlphaFoldDB" id="A0A8T4IW86"/>
<evidence type="ECO:0000259" key="3">
    <source>
        <dbReference type="PROSITE" id="PS50006"/>
    </source>
</evidence>
<feature type="non-terminal residue" evidence="4">
    <location>
        <position position="623"/>
    </location>
</feature>
<gene>
    <name evidence="4" type="ORF">KDA82_27535</name>
</gene>
<feature type="compositionally biased region" description="Gly residues" evidence="2">
    <location>
        <begin position="82"/>
        <end position="95"/>
    </location>
</feature>
<feature type="region of interest" description="Disordered" evidence="2">
    <location>
        <begin position="603"/>
        <end position="623"/>
    </location>
</feature>
<sequence>MQIRLTVALGPRGGQSAEAGSGAACDVVVTAPAGTVLAAVTGALASTAASAVASGGAAAGAGGAVSGAPGAGAGAAGAGAGAAGAGSGSGAGEGGGRGERRGKGGAAEHGSEPVAVYVGTERLDPHRQVLGEPPLLDGAVVSLHGPAAPSPASAAAYASALSAYGSAKARLHVVSGPDAGGVHLLQGGKVTLGRSAEADVPLDDPDVSRLHCAVTVTDGGAVTVTDLGSTNGTSVDGAPVGGRPALFQPGATLRIGESAVRLEASGTSGAGAPGDTPPALPVSLATVPDGKGRLRLAAGPDDGPGAGAHAAGAGPWEAGAHASAVPPRPSADPSRPTHSYAPGAPFPGSDRTHGAGFAAPLPAESEPERERRRARGLGAWARRFTGVRGEDEADTSPTARPTGGPGGPGGPGRPGGHADGPEGALWPGADAGPWDGSVDGPAHPYPASGSPLHGARGTATSPGKRWPDPAGVLLTALGPGPRLWERGPGHPAAMTVRLGSAHRSGGRPGEPVTVDLRGAGALGLAGPRSRLAGMARSVVAQLAALHGPSTLEIVLLSADRARPSAARTAEWSWLGWLPHVRPAHGQDCRLLTAYDRDQAAARTTELTRRLDQERTDRARALRA</sequence>
<keyword evidence="5" id="KW-1185">Reference proteome</keyword>
<evidence type="ECO:0000313" key="4">
    <source>
        <dbReference type="EMBL" id="MBR7676691.1"/>
    </source>
</evidence>
<dbReference type="SMART" id="SM00240">
    <property type="entry name" value="FHA"/>
    <property type="match status" value="1"/>
</dbReference>
<organism evidence="4 5">
    <name type="scientific">Streptomyces daliensis</name>
    <dbReference type="NCBI Taxonomy" id="299421"/>
    <lineage>
        <taxon>Bacteria</taxon>
        <taxon>Bacillati</taxon>
        <taxon>Actinomycetota</taxon>
        <taxon>Actinomycetes</taxon>
        <taxon>Kitasatosporales</taxon>
        <taxon>Streptomycetaceae</taxon>
        <taxon>Streptomyces</taxon>
    </lineage>
</organism>
<comment type="caution">
    <text evidence="4">The sequence shown here is derived from an EMBL/GenBank/DDBJ whole genome shotgun (WGS) entry which is preliminary data.</text>
</comment>
<dbReference type="Gene3D" id="2.60.200.20">
    <property type="match status" value="1"/>
</dbReference>
<feature type="region of interest" description="Disordered" evidence="2">
    <location>
        <begin position="265"/>
        <end position="471"/>
    </location>
</feature>
<evidence type="ECO:0000313" key="5">
    <source>
        <dbReference type="Proteomes" id="UP000675554"/>
    </source>
</evidence>
<dbReference type="CDD" id="cd00060">
    <property type="entry name" value="FHA"/>
    <property type="match status" value="1"/>
</dbReference>
<feature type="region of interest" description="Disordered" evidence="2">
    <location>
        <begin position="82"/>
        <end position="112"/>
    </location>
</feature>
<feature type="domain" description="FHA" evidence="3">
    <location>
        <begin position="190"/>
        <end position="240"/>
    </location>
</feature>
<evidence type="ECO:0000256" key="2">
    <source>
        <dbReference type="SAM" id="MobiDB-lite"/>
    </source>
</evidence>
<dbReference type="SUPFAM" id="SSF49879">
    <property type="entry name" value="SMAD/FHA domain"/>
    <property type="match status" value="1"/>
</dbReference>
<accession>A0A8T4IW86</accession>
<dbReference type="Proteomes" id="UP000675554">
    <property type="component" value="Unassembled WGS sequence"/>
</dbReference>
<evidence type="ECO:0000256" key="1">
    <source>
        <dbReference type="ARBA" id="ARBA00022553"/>
    </source>
</evidence>
<dbReference type="PROSITE" id="PS50006">
    <property type="entry name" value="FHA_DOMAIN"/>
    <property type="match status" value="1"/>
</dbReference>
<dbReference type="EMBL" id="JAGSMN010000722">
    <property type="protein sequence ID" value="MBR7676691.1"/>
    <property type="molecule type" value="Genomic_DNA"/>
</dbReference>
<proteinExistence type="predicted"/>
<dbReference type="PANTHER" id="PTHR23308">
    <property type="entry name" value="NUCLEAR INHIBITOR OF PROTEIN PHOSPHATASE-1"/>
    <property type="match status" value="1"/>
</dbReference>
<reference evidence="4" key="1">
    <citation type="submission" date="2021-04" db="EMBL/GenBank/DDBJ databases">
        <title>Sequencing of actinobacteria type strains.</title>
        <authorList>
            <person name="Nguyen G.-S."/>
            <person name="Wentzel A."/>
        </authorList>
    </citation>
    <scope>NUCLEOTIDE SEQUENCE</scope>
    <source>
        <strain evidence="4">DSM 42095</strain>
    </source>
</reference>
<protein>
    <submittedName>
        <fullName evidence="4">FHA domain-containing protein</fullName>
    </submittedName>
</protein>
<dbReference type="InterPro" id="IPR027417">
    <property type="entry name" value="P-loop_NTPase"/>
</dbReference>
<feature type="compositionally biased region" description="Gly residues" evidence="2">
    <location>
        <begin position="403"/>
        <end position="418"/>
    </location>
</feature>
<feature type="compositionally biased region" description="Low complexity" evidence="2">
    <location>
        <begin position="297"/>
        <end position="322"/>
    </location>
</feature>
<dbReference type="Pfam" id="PF00498">
    <property type="entry name" value="FHA"/>
    <property type="match status" value="1"/>
</dbReference>
<dbReference type="Gene3D" id="3.40.50.300">
    <property type="entry name" value="P-loop containing nucleotide triphosphate hydrolases"/>
    <property type="match status" value="1"/>
</dbReference>
<name>A0A8T4IW86_9ACTN</name>
<dbReference type="InterPro" id="IPR000253">
    <property type="entry name" value="FHA_dom"/>
</dbReference>
<dbReference type="InterPro" id="IPR008984">
    <property type="entry name" value="SMAD_FHA_dom_sf"/>
</dbReference>
<dbReference type="InterPro" id="IPR050923">
    <property type="entry name" value="Cell_Proc_Reg/RNA_Proc"/>
</dbReference>